<keyword evidence="1" id="KW-1133">Transmembrane helix</keyword>
<dbReference type="Proteomes" id="UP000076609">
    <property type="component" value="Unassembled WGS sequence"/>
</dbReference>
<feature type="transmembrane region" description="Helical" evidence="1">
    <location>
        <begin position="26"/>
        <end position="44"/>
    </location>
</feature>
<protein>
    <submittedName>
        <fullName evidence="2">Regulator</fullName>
    </submittedName>
</protein>
<accession>A0ABR5YF60</accession>
<name>A0ABR5YF60_9SPHN</name>
<evidence type="ECO:0000313" key="3">
    <source>
        <dbReference type="Proteomes" id="UP000076609"/>
    </source>
</evidence>
<keyword evidence="1" id="KW-0472">Membrane</keyword>
<dbReference type="EMBL" id="LQQO01000004">
    <property type="protein sequence ID" value="KZE17906.1"/>
    <property type="molecule type" value="Genomic_DNA"/>
</dbReference>
<proteinExistence type="predicted"/>
<evidence type="ECO:0000256" key="1">
    <source>
        <dbReference type="SAM" id="Phobius"/>
    </source>
</evidence>
<sequence length="45" mass="4777">MADDNERIHVTATEARAGATPGVTRYVLMVSLVAAIAVMAYILLT</sequence>
<organism evidence="2 3">
    <name type="scientific">Sphingomonas hankookensis</name>
    <dbReference type="NCBI Taxonomy" id="563996"/>
    <lineage>
        <taxon>Bacteria</taxon>
        <taxon>Pseudomonadati</taxon>
        <taxon>Pseudomonadota</taxon>
        <taxon>Alphaproteobacteria</taxon>
        <taxon>Sphingomonadales</taxon>
        <taxon>Sphingomonadaceae</taxon>
        <taxon>Sphingomonas</taxon>
    </lineage>
</organism>
<dbReference type="RefSeq" id="WP_164523845.1">
    <property type="nucleotide sequence ID" value="NZ_CP117025.1"/>
</dbReference>
<reference evidence="3" key="1">
    <citation type="submission" date="2016-01" db="EMBL/GenBank/DDBJ databases">
        <title>Draft genome of Chromobacterium sp. F49.</title>
        <authorList>
            <person name="Hong K.W."/>
        </authorList>
    </citation>
    <scope>NUCLEOTIDE SEQUENCE [LARGE SCALE GENOMIC DNA]</scope>
    <source>
        <strain evidence="3">CN3</strain>
    </source>
</reference>
<keyword evidence="3" id="KW-1185">Reference proteome</keyword>
<keyword evidence="1" id="KW-0812">Transmembrane</keyword>
<gene>
    <name evidence="2" type="ORF">AVT10_10155</name>
</gene>
<evidence type="ECO:0000313" key="2">
    <source>
        <dbReference type="EMBL" id="KZE17906.1"/>
    </source>
</evidence>
<comment type="caution">
    <text evidence="2">The sequence shown here is derived from an EMBL/GenBank/DDBJ whole genome shotgun (WGS) entry which is preliminary data.</text>
</comment>